<evidence type="ECO:0000313" key="2">
    <source>
        <dbReference type="EMBL" id="MBE5035056.1"/>
    </source>
</evidence>
<dbReference type="SUPFAM" id="SSF52266">
    <property type="entry name" value="SGNH hydrolase"/>
    <property type="match status" value="1"/>
</dbReference>
<dbReference type="Proteomes" id="UP001516588">
    <property type="component" value="Unassembled WGS sequence"/>
</dbReference>
<reference evidence="2 3" key="1">
    <citation type="submission" date="2020-10" db="EMBL/GenBank/DDBJ databases">
        <title>ChiBAC.</title>
        <authorList>
            <person name="Zenner C."/>
            <person name="Hitch T.C.A."/>
            <person name="Clavel T."/>
        </authorList>
    </citation>
    <scope>NUCLEOTIDE SEQUENCE [LARGE SCALE GENOMIC DNA]</scope>
    <source>
        <strain evidence="2 3">DSM 108706</strain>
    </source>
</reference>
<dbReference type="CDD" id="cd00229">
    <property type="entry name" value="SGNH_hydrolase"/>
    <property type="match status" value="1"/>
</dbReference>
<dbReference type="InterPro" id="IPR013830">
    <property type="entry name" value="SGNH_hydro"/>
</dbReference>
<organism evidence="2 3">
    <name type="scientific">Gallibacter intestinalis</name>
    <dbReference type="NCBI Taxonomy" id="2779356"/>
    <lineage>
        <taxon>Bacteria</taxon>
        <taxon>Bacillati</taxon>
        <taxon>Bacillota</taxon>
        <taxon>Clostridia</taxon>
        <taxon>Eubacteriales</taxon>
        <taxon>Eubacteriaceae</taxon>
        <taxon>Gallibacter</taxon>
    </lineage>
</organism>
<comment type="caution">
    <text evidence="2">The sequence shown here is derived from an EMBL/GenBank/DDBJ whole genome shotgun (WGS) entry which is preliminary data.</text>
</comment>
<sequence>MIDLKKTKIAIFGDSVSKGIVYDDIKKKYRKVKKNFVDIISESKGLVIDNLSKFGCTVSKGIEIFRKNVDKIKNCSIVVLEFGGNDCNFKWSEIARDPYAEHESAVPPERFREEYERLIKAVKAANCVPVLLSLPPIDYLRFFEWVSQGLSRENILKFLGNKDFIYRWHEMYNDIIFDLAQRESVMVLDIRRIFLSHRNIQDYICTDGMHPNEKGHELISKALLDCGLIPDL</sequence>
<protein>
    <submittedName>
        <fullName evidence="2">SGNH/GDSL hydrolase family protein</fullName>
    </submittedName>
</protein>
<feature type="domain" description="SGNH hydrolase-type esterase" evidence="1">
    <location>
        <begin position="12"/>
        <end position="218"/>
    </location>
</feature>
<dbReference type="EMBL" id="JADCKA010000002">
    <property type="protein sequence ID" value="MBE5035056.1"/>
    <property type="molecule type" value="Genomic_DNA"/>
</dbReference>
<dbReference type="PANTHER" id="PTHR30383">
    <property type="entry name" value="THIOESTERASE 1/PROTEASE 1/LYSOPHOSPHOLIPASE L1"/>
    <property type="match status" value="1"/>
</dbReference>
<dbReference type="InterPro" id="IPR036514">
    <property type="entry name" value="SGNH_hydro_sf"/>
</dbReference>
<dbReference type="Gene3D" id="3.40.50.1110">
    <property type="entry name" value="SGNH hydrolase"/>
    <property type="match status" value="1"/>
</dbReference>
<dbReference type="InterPro" id="IPR051532">
    <property type="entry name" value="Ester_Hydrolysis_Enzymes"/>
</dbReference>
<gene>
    <name evidence="2" type="ORF">INF20_02025</name>
</gene>
<evidence type="ECO:0000313" key="3">
    <source>
        <dbReference type="Proteomes" id="UP001516588"/>
    </source>
</evidence>
<accession>A0ABR9QW02</accession>
<dbReference type="PANTHER" id="PTHR30383:SF5">
    <property type="entry name" value="SGNH HYDROLASE-TYPE ESTERASE DOMAIN-CONTAINING PROTEIN"/>
    <property type="match status" value="1"/>
</dbReference>
<proteinExistence type="predicted"/>
<keyword evidence="3" id="KW-1185">Reference proteome</keyword>
<evidence type="ECO:0000259" key="1">
    <source>
        <dbReference type="Pfam" id="PF13472"/>
    </source>
</evidence>
<keyword evidence="2" id="KW-0378">Hydrolase</keyword>
<dbReference type="GO" id="GO:0016787">
    <property type="term" value="F:hydrolase activity"/>
    <property type="evidence" value="ECO:0007669"/>
    <property type="project" value="UniProtKB-KW"/>
</dbReference>
<dbReference type="Pfam" id="PF13472">
    <property type="entry name" value="Lipase_GDSL_2"/>
    <property type="match status" value="1"/>
</dbReference>
<name>A0ABR9QW02_9FIRM</name>